<dbReference type="EMBL" id="AVOT02006336">
    <property type="protein sequence ID" value="MBW0481311.1"/>
    <property type="molecule type" value="Genomic_DNA"/>
</dbReference>
<name>A0A9Q3CEM8_9BASI</name>
<evidence type="ECO:0000313" key="2">
    <source>
        <dbReference type="EMBL" id="MBW0481311.1"/>
    </source>
</evidence>
<accession>A0A9Q3CEM8</accession>
<proteinExistence type="predicted"/>
<feature type="region of interest" description="Disordered" evidence="1">
    <location>
        <begin position="37"/>
        <end position="60"/>
    </location>
</feature>
<dbReference type="Proteomes" id="UP000765509">
    <property type="component" value="Unassembled WGS sequence"/>
</dbReference>
<evidence type="ECO:0000313" key="3">
    <source>
        <dbReference type="Proteomes" id="UP000765509"/>
    </source>
</evidence>
<organism evidence="2 3">
    <name type="scientific">Austropuccinia psidii MF-1</name>
    <dbReference type="NCBI Taxonomy" id="1389203"/>
    <lineage>
        <taxon>Eukaryota</taxon>
        <taxon>Fungi</taxon>
        <taxon>Dikarya</taxon>
        <taxon>Basidiomycota</taxon>
        <taxon>Pucciniomycotina</taxon>
        <taxon>Pucciniomycetes</taxon>
        <taxon>Pucciniales</taxon>
        <taxon>Sphaerophragmiaceae</taxon>
        <taxon>Austropuccinia</taxon>
    </lineage>
</organism>
<feature type="region of interest" description="Disordered" evidence="1">
    <location>
        <begin position="1"/>
        <end position="20"/>
    </location>
</feature>
<reference evidence="2" key="1">
    <citation type="submission" date="2021-03" db="EMBL/GenBank/DDBJ databases">
        <title>Draft genome sequence of rust myrtle Austropuccinia psidii MF-1, a brazilian biotype.</title>
        <authorList>
            <person name="Quecine M.C."/>
            <person name="Pachon D.M.R."/>
            <person name="Bonatelli M.L."/>
            <person name="Correr F.H."/>
            <person name="Franceschini L.M."/>
            <person name="Leite T.F."/>
            <person name="Margarido G.R.A."/>
            <person name="Almeida C.A."/>
            <person name="Ferrarezi J.A."/>
            <person name="Labate C.A."/>
        </authorList>
    </citation>
    <scope>NUCLEOTIDE SEQUENCE</scope>
    <source>
        <strain evidence="2">MF-1</strain>
    </source>
</reference>
<keyword evidence="3" id="KW-1185">Reference proteome</keyword>
<protein>
    <submittedName>
        <fullName evidence="2">Uncharacterized protein</fullName>
    </submittedName>
</protein>
<comment type="caution">
    <text evidence="2">The sequence shown here is derived from an EMBL/GenBank/DDBJ whole genome shotgun (WGS) entry which is preliminary data.</text>
</comment>
<gene>
    <name evidence="2" type="ORF">O181_021026</name>
</gene>
<dbReference type="AlphaFoldDB" id="A0A9Q3CEM8"/>
<evidence type="ECO:0000256" key="1">
    <source>
        <dbReference type="SAM" id="MobiDB-lite"/>
    </source>
</evidence>
<sequence>MEHGQQEVQPSITLGTTWGKFPEDMSQRDILHRSHVNHQRMESQQAVQTPGGEGNQDRGKESHYLSYRRTIEPDRAYSDSFSITRARPTQLSSFFTPFSQKQISGQESPFFTIPGSFQERTRVQREKQDLFHPQAERVKPNYPEAVGLGERSPQETEIAVNASRISGPINRNIAPLRINTIFLHLRVTSTVINCGYKCPNLQCKLKRSLISSIGAMKG</sequence>
<feature type="compositionally biased region" description="Polar residues" evidence="1">
    <location>
        <begin position="1"/>
        <end position="16"/>
    </location>
</feature>